<dbReference type="EMBL" id="HACA01032723">
    <property type="protein sequence ID" value="CDW50084.1"/>
    <property type="molecule type" value="Transcribed_RNA"/>
</dbReference>
<proteinExistence type="predicted"/>
<accession>A0A0K2VI21</accession>
<organism evidence="1">
    <name type="scientific">Lepeophtheirus salmonis</name>
    <name type="common">Salmon louse</name>
    <name type="synonym">Caligus salmonis</name>
    <dbReference type="NCBI Taxonomy" id="72036"/>
    <lineage>
        <taxon>Eukaryota</taxon>
        <taxon>Metazoa</taxon>
        <taxon>Ecdysozoa</taxon>
        <taxon>Arthropoda</taxon>
        <taxon>Crustacea</taxon>
        <taxon>Multicrustacea</taxon>
        <taxon>Hexanauplia</taxon>
        <taxon>Copepoda</taxon>
        <taxon>Siphonostomatoida</taxon>
        <taxon>Caligidae</taxon>
        <taxon>Lepeophtheirus</taxon>
    </lineage>
</organism>
<evidence type="ECO:0000313" key="1">
    <source>
        <dbReference type="EMBL" id="CDW50084.1"/>
    </source>
</evidence>
<sequence>SSKVSHSYFSPLCSRKHQLLQIFYRGMIYVLLREFHKAK</sequence>
<protein>
    <submittedName>
        <fullName evidence="1">Uncharacterized protein</fullName>
    </submittedName>
</protein>
<dbReference type="AlphaFoldDB" id="A0A0K2VI21"/>
<reference evidence="1" key="1">
    <citation type="submission" date="2014-05" db="EMBL/GenBank/DDBJ databases">
        <authorList>
            <person name="Chronopoulou M."/>
        </authorList>
    </citation>
    <scope>NUCLEOTIDE SEQUENCE</scope>
    <source>
        <tissue evidence="1">Whole organism</tissue>
    </source>
</reference>
<name>A0A0K2VI21_LEPSM</name>
<feature type="non-terminal residue" evidence="1">
    <location>
        <position position="1"/>
    </location>
</feature>